<feature type="domain" description="C4-type zinc-finger of DNA polymerase delta" evidence="24">
    <location>
        <begin position="1107"/>
        <end position="1176"/>
    </location>
</feature>
<dbReference type="Pfam" id="PF00136">
    <property type="entry name" value="DNA_pol_B"/>
    <property type="match status" value="1"/>
</dbReference>
<dbReference type="GO" id="GO:0006287">
    <property type="term" value="P:base-excision repair, gap-filling"/>
    <property type="evidence" value="ECO:0007669"/>
    <property type="project" value="TreeGrafter"/>
</dbReference>
<dbReference type="FunFam" id="3.30.420.10:FF:000004">
    <property type="entry name" value="DNA polymerase"/>
    <property type="match status" value="1"/>
</dbReference>
<comment type="caution">
    <text evidence="25">The sequence shown here is derived from an EMBL/GenBank/DDBJ whole genome shotgun (WGS) entry which is preliminary data.</text>
</comment>
<evidence type="ECO:0000256" key="16">
    <source>
        <dbReference type="ARBA" id="ARBA00023014"/>
    </source>
</evidence>
<accession>A0A1D3CT29</accession>
<keyword evidence="18 20" id="KW-0539">Nucleus</keyword>
<evidence type="ECO:0000256" key="18">
    <source>
        <dbReference type="ARBA" id="ARBA00023242"/>
    </source>
</evidence>
<dbReference type="InterPro" id="IPR043502">
    <property type="entry name" value="DNA/RNA_pol_sf"/>
</dbReference>
<dbReference type="FunCoup" id="A0A1D3CT29">
    <property type="interactions" value="343"/>
</dbReference>
<evidence type="ECO:0000256" key="6">
    <source>
        <dbReference type="ARBA" id="ARBA00022695"/>
    </source>
</evidence>
<protein>
    <recommendedName>
        <fullName evidence="20">DNA polymerase</fullName>
        <ecNumber evidence="20">2.7.7.7</ecNumber>
    </recommendedName>
</protein>
<dbReference type="InterPro" id="IPR012337">
    <property type="entry name" value="RNaseH-like_sf"/>
</dbReference>
<dbReference type="GO" id="GO:0051539">
    <property type="term" value="F:4 iron, 4 sulfur cluster binding"/>
    <property type="evidence" value="ECO:0007669"/>
    <property type="project" value="UniProtKB-KW"/>
</dbReference>
<comment type="cofactor">
    <cofactor evidence="1 20">
        <name>[4Fe-4S] cluster</name>
        <dbReference type="ChEBI" id="CHEBI:49883"/>
    </cofactor>
</comment>
<dbReference type="GO" id="GO:0006297">
    <property type="term" value="P:nucleotide-excision repair, DNA gap filling"/>
    <property type="evidence" value="ECO:0007669"/>
    <property type="project" value="TreeGrafter"/>
</dbReference>
<evidence type="ECO:0000256" key="1">
    <source>
        <dbReference type="ARBA" id="ARBA00001966"/>
    </source>
</evidence>
<dbReference type="Gene3D" id="1.10.287.690">
    <property type="entry name" value="Helix hairpin bin"/>
    <property type="match status" value="1"/>
</dbReference>
<dbReference type="Gene3D" id="3.30.420.10">
    <property type="entry name" value="Ribonuclease H-like superfamily/Ribonuclease H"/>
    <property type="match status" value="1"/>
</dbReference>
<dbReference type="Gene3D" id="3.30.342.10">
    <property type="entry name" value="DNA Polymerase, chain B, domain 1"/>
    <property type="match status" value="1"/>
</dbReference>
<dbReference type="GO" id="GO:0008296">
    <property type="term" value="F:3'-5'-DNA exonuclease activity"/>
    <property type="evidence" value="ECO:0007669"/>
    <property type="project" value="TreeGrafter"/>
</dbReference>
<evidence type="ECO:0000313" key="25">
    <source>
        <dbReference type="EMBL" id="OEH74350.1"/>
    </source>
</evidence>
<dbReference type="InterPro" id="IPR006133">
    <property type="entry name" value="DNA-dir_DNA_pol_B_exonuc"/>
</dbReference>
<evidence type="ECO:0000256" key="8">
    <source>
        <dbReference type="ARBA" id="ARBA00022722"/>
    </source>
</evidence>
<evidence type="ECO:0000256" key="14">
    <source>
        <dbReference type="ARBA" id="ARBA00022932"/>
    </source>
</evidence>
<keyword evidence="12 20" id="KW-0862">Zinc</keyword>
<dbReference type="GO" id="GO:0045004">
    <property type="term" value="P:DNA replication proofreading"/>
    <property type="evidence" value="ECO:0007669"/>
    <property type="project" value="TreeGrafter"/>
</dbReference>
<evidence type="ECO:0000259" key="24">
    <source>
        <dbReference type="Pfam" id="PF14260"/>
    </source>
</evidence>
<dbReference type="InterPro" id="IPR025687">
    <property type="entry name" value="Znf-C4pol"/>
</dbReference>
<dbReference type="PANTHER" id="PTHR10322">
    <property type="entry name" value="DNA POLYMERASE CATALYTIC SUBUNIT"/>
    <property type="match status" value="1"/>
</dbReference>
<keyword evidence="11" id="KW-0378">Hydrolase</keyword>
<dbReference type="PANTHER" id="PTHR10322:SF23">
    <property type="entry name" value="DNA POLYMERASE DELTA CATALYTIC SUBUNIT"/>
    <property type="match status" value="1"/>
</dbReference>
<dbReference type="CDD" id="cd05777">
    <property type="entry name" value="DNA_polB_delta_exo"/>
    <property type="match status" value="1"/>
</dbReference>
<keyword evidence="13" id="KW-0269">Exonuclease</keyword>
<dbReference type="Proteomes" id="UP000095192">
    <property type="component" value="Unassembled WGS sequence"/>
</dbReference>
<feature type="domain" description="DNA-directed DNA polymerase family B exonuclease" evidence="23">
    <location>
        <begin position="329"/>
        <end position="575"/>
    </location>
</feature>
<dbReference type="SUPFAM" id="SSF56672">
    <property type="entry name" value="DNA/RNA polymerases"/>
    <property type="match status" value="1"/>
</dbReference>
<dbReference type="GO" id="GO:0043625">
    <property type="term" value="C:delta DNA polymerase complex"/>
    <property type="evidence" value="ECO:0007669"/>
    <property type="project" value="TreeGrafter"/>
</dbReference>
<dbReference type="Pfam" id="PF03104">
    <property type="entry name" value="DNA_pol_B_exo1"/>
    <property type="match status" value="1"/>
</dbReference>
<keyword evidence="15 20" id="KW-0408">Iron</keyword>
<dbReference type="GO" id="GO:0008270">
    <property type="term" value="F:zinc ion binding"/>
    <property type="evidence" value="ECO:0007669"/>
    <property type="project" value="UniProtKB-KW"/>
</dbReference>
<sequence length="1199" mass="134067">MITHRQWACLVGSEGTPSCTVFTFSGYDSARFDPGWSEDATREEHLVSSADPLRSALERRTSGEPQRAAALPKMQSSANSDGPTGDVGAADTSSTVLGFERNSRERIHSERAWNNLLKSWRRDARQPPKTTEIRHRDEDCVFFQLDVAAATAFQRTVPDEIAQRARQLQLERQGQPAGSCGSSSGAPPCIVTPSSLASAEAAKGNSQAPMVRLYGVTADGQSVMCNIHGFYPYCYCECPPPLAAAIRAAAKQRSDTWQQNAVTEALCTLLDSLMHYSPSKASQLFFRITAAAPQMIAGLRAFIESGIRLLVPDGFGAMSGQQLVLPQVAYEANIPFVLRYMVDSEITGCCWIRVKGGKYVARPASLRESRCQVEFDVHYADIEALPLRGEFQALPPLRMLSFDIECVKMNGQGFPEAQEDPVIQISSIVEEHRSSSHSKATNASDEPLCRVIFTLHECAPIAGALVVWFDDESEMLKKWAEFLREVDPDFLTGYNCINFDLCYLLTRAAALKTEGVASLSRLKSLESRISDTRFSSRALGTHDNKEITVEGRVQFDLLELVRRDHKLKSYSLNYVSSEFLKEQKEDVHYSMIGDLFRGSPTTRRRIAVYCLKDAMLPLRLLNKLLFLFNYVEMSRVTGTPLTYLLTRGQQIKVTAQLLRKCRQLHYVVPSVKRTGGDRDDKYEGATVLEPVKGFYDVPIATLDFASLYPSIMMAHNICYSTLVKGNDMNAIEPSNLTHTTSNPRHTFVKATVRRGVLPMIVEELIAARKVAKKEMSEAEDTFTKSVLNGRQLALKITANSVYGYTGATVGGQLPCLEVATSITCFGRDMIEYTKRRVEELYTRENGYATNAVVVYGDTDSVMVRFGTDSIEEAMKLGQKAANEISSEFVRPIKLEFEKVYCPFLLMNKKRYAGLLYTNPTKFDKIDSKGIETVRRDFSMLVQIMVDTVLKKMLIERDVENAKAYTRTKISDLLQNKIDLSLLVQTKSLGKLDYDTKLPHVELAKKLRKRDPGTAPNVGDRVSYVVIQGSKGQAQYERAEDPLYVLENNLPIDTQHYLETLKGPLMRIFEGVMSNPESLFSGCHTLKKTLMVSTQGALSKFIKRGLQCVGCRATISEGALCKHCQSQEGQIVASKVIQMQGLEKEHADLWTECQRCQGSLIQDVICVNRDCPIFYRRAKVKKEVSVLDETLQRLHATNDW</sequence>
<dbReference type="NCBIfam" id="TIGR00592">
    <property type="entry name" value="pol2"/>
    <property type="match status" value="1"/>
</dbReference>
<evidence type="ECO:0000256" key="19">
    <source>
        <dbReference type="ARBA" id="ARBA00049244"/>
    </source>
</evidence>
<evidence type="ECO:0000256" key="10">
    <source>
        <dbReference type="ARBA" id="ARBA00022771"/>
    </source>
</evidence>
<evidence type="ECO:0000256" key="7">
    <source>
        <dbReference type="ARBA" id="ARBA00022705"/>
    </source>
</evidence>
<name>A0A1D3CT29_9EIME</name>
<feature type="domain" description="DNA-directed DNA polymerase family B multifunctional" evidence="22">
    <location>
        <begin position="640"/>
        <end position="1069"/>
    </location>
</feature>
<keyword evidence="6 20" id="KW-0548">Nucleotidyltransferase</keyword>
<keyword evidence="9 20" id="KW-0479">Metal-binding</keyword>
<dbReference type="InterPro" id="IPR017964">
    <property type="entry name" value="DNA-dir_DNA_pol_B_CS"/>
</dbReference>
<organism evidence="25 26">
    <name type="scientific">Cyclospora cayetanensis</name>
    <dbReference type="NCBI Taxonomy" id="88456"/>
    <lineage>
        <taxon>Eukaryota</taxon>
        <taxon>Sar</taxon>
        <taxon>Alveolata</taxon>
        <taxon>Apicomplexa</taxon>
        <taxon>Conoidasida</taxon>
        <taxon>Coccidia</taxon>
        <taxon>Eucoccidiorida</taxon>
        <taxon>Eimeriorina</taxon>
        <taxon>Eimeriidae</taxon>
        <taxon>Cyclospora</taxon>
    </lineage>
</organism>
<comment type="subcellular location">
    <subcellularLocation>
        <location evidence="2 20">Nucleus</location>
    </subcellularLocation>
</comment>
<dbReference type="InterPro" id="IPR023211">
    <property type="entry name" value="DNA_pol_palm_dom_sf"/>
</dbReference>
<dbReference type="SUPFAM" id="SSF53098">
    <property type="entry name" value="Ribonuclease H-like"/>
    <property type="match status" value="1"/>
</dbReference>
<dbReference type="Gene3D" id="3.90.1600.10">
    <property type="entry name" value="Palm domain of DNA polymerase"/>
    <property type="match status" value="1"/>
</dbReference>
<evidence type="ECO:0000256" key="15">
    <source>
        <dbReference type="ARBA" id="ARBA00023004"/>
    </source>
</evidence>
<dbReference type="Gene3D" id="1.10.132.60">
    <property type="entry name" value="DNA polymerase family B, C-terminal domain"/>
    <property type="match status" value="1"/>
</dbReference>
<dbReference type="InterPro" id="IPR050240">
    <property type="entry name" value="DNA_pol_type-B"/>
</dbReference>
<evidence type="ECO:0000256" key="21">
    <source>
        <dbReference type="SAM" id="MobiDB-lite"/>
    </source>
</evidence>
<keyword evidence="7 20" id="KW-0235">DNA replication</keyword>
<comment type="similarity">
    <text evidence="3 20">Belongs to the DNA polymerase type-B family.</text>
</comment>
<dbReference type="GO" id="GO:0000166">
    <property type="term" value="F:nucleotide binding"/>
    <property type="evidence" value="ECO:0007669"/>
    <property type="project" value="InterPro"/>
</dbReference>
<evidence type="ECO:0000256" key="5">
    <source>
        <dbReference type="ARBA" id="ARBA00022679"/>
    </source>
</evidence>
<keyword evidence="4 20" id="KW-0004">4Fe-4S</keyword>
<dbReference type="AlphaFoldDB" id="A0A1D3CT29"/>
<keyword evidence="10 20" id="KW-0863">Zinc-finger</keyword>
<evidence type="ECO:0000256" key="11">
    <source>
        <dbReference type="ARBA" id="ARBA00022801"/>
    </source>
</evidence>
<dbReference type="InParanoid" id="A0A1D3CT29"/>
<evidence type="ECO:0000256" key="20">
    <source>
        <dbReference type="RuleBase" id="RU000442"/>
    </source>
</evidence>
<dbReference type="EMBL" id="JROU02002060">
    <property type="protein sequence ID" value="OEH74350.1"/>
    <property type="molecule type" value="Genomic_DNA"/>
</dbReference>
<keyword evidence="16 20" id="KW-0411">Iron-sulfur</keyword>
<gene>
    <name evidence="25" type="ORF">cyc_08480</name>
</gene>
<feature type="region of interest" description="Disordered" evidence="21">
    <location>
        <begin position="43"/>
        <end position="102"/>
    </location>
</feature>
<evidence type="ECO:0000256" key="3">
    <source>
        <dbReference type="ARBA" id="ARBA00005755"/>
    </source>
</evidence>
<keyword evidence="17 20" id="KW-0238">DNA-binding</keyword>
<comment type="catalytic activity">
    <reaction evidence="19 20">
        <text>DNA(n) + a 2'-deoxyribonucleoside 5'-triphosphate = DNA(n+1) + diphosphate</text>
        <dbReference type="Rhea" id="RHEA:22508"/>
        <dbReference type="Rhea" id="RHEA-COMP:17339"/>
        <dbReference type="Rhea" id="RHEA-COMP:17340"/>
        <dbReference type="ChEBI" id="CHEBI:33019"/>
        <dbReference type="ChEBI" id="CHEBI:61560"/>
        <dbReference type="ChEBI" id="CHEBI:173112"/>
        <dbReference type="EC" id="2.7.7.7"/>
    </reaction>
</comment>
<evidence type="ECO:0000313" key="26">
    <source>
        <dbReference type="Proteomes" id="UP000095192"/>
    </source>
</evidence>
<evidence type="ECO:0000256" key="4">
    <source>
        <dbReference type="ARBA" id="ARBA00022485"/>
    </source>
</evidence>
<dbReference type="InterPro" id="IPR042087">
    <property type="entry name" value="DNA_pol_B_thumb"/>
</dbReference>
<proteinExistence type="inferred from homology"/>
<evidence type="ECO:0000259" key="22">
    <source>
        <dbReference type="Pfam" id="PF00136"/>
    </source>
</evidence>
<dbReference type="Pfam" id="PF14260">
    <property type="entry name" value="zf-C4pol"/>
    <property type="match status" value="1"/>
</dbReference>
<dbReference type="InterPro" id="IPR006172">
    <property type="entry name" value="DNA-dir_DNA_pol_B"/>
</dbReference>
<evidence type="ECO:0000256" key="2">
    <source>
        <dbReference type="ARBA" id="ARBA00004123"/>
    </source>
</evidence>
<dbReference type="GO" id="GO:0003677">
    <property type="term" value="F:DNA binding"/>
    <property type="evidence" value="ECO:0007669"/>
    <property type="project" value="UniProtKB-KW"/>
</dbReference>
<dbReference type="CDD" id="cd05533">
    <property type="entry name" value="POLBc_delta"/>
    <property type="match status" value="1"/>
</dbReference>
<keyword evidence="26" id="KW-1185">Reference proteome</keyword>
<keyword evidence="14 20" id="KW-0239">DNA-directed DNA polymerase</keyword>
<dbReference type="SMART" id="SM00486">
    <property type="entry name" value="POLBc"/>
    <property type="match status" value="1"/>
</dbReference>
<evidence type="ECO:0000256" key="12">
    <source>
        <dbReference type="ARBA" id="ARBA00022833"/>
    </source>
</evidence>
<dbReference type="PRINTS" id="PR00106">
    <property type="entry name" value="DNAPOLB"/>
</dbReference>
<evidence type="ECO:0000259" key="23">
    <source>
        <dbReference type="Pfam" id="PF03104"/>
    </source>
</evidence>
<evidence type="ECO:0000256" key="9">
    <source>
        <dbReference type="ARBA" id="ARBA00022723"/>
    </source>
</evidence>
<evidence type="ECO:0000256" key="17">
    <source>
        <dbReference type="ARBA" id="ARBA00023125"/>
    </source>
</evidence>
<dbReference type="InterPro" id="IPR006134">
    <property type="entry name" value="DNA-dir_DNA_pol_B_multi_dom"/>
</dbReference>
<dbReference type="EC" id="2.7.7.7" evidence="20"/>
<reference evidence="25 26" key="1">
    <citation type="journal article" date="2016" name="BMC Genomics">
        <title>Comparative genomics reveals Cyclospora cayetanensis possesses coccidia-like metabolism and invasion components but unique surface antigens.</title>
        <authorList>
            <person name="Liu S."/>
            <person name="Wang L."/>
            <person name="Zheng H."/>
            <person name="Xu Z."/>
            <person name="Roellig D.M."/>
            <person name="Li N."/>
            <person name="Frace M.A."/>
            <person name="Tang K."/>
            <person name="Arrowood M.J."/>
            <person name="Moss D.M."/>
            <person name="Zhang L."/>
            <person name="Feng Y."/>
            <person name="Xiao L."/>
        </authorList>
    </citation>
    <scope>NUCLEOTIDE SEQUENCE [LARGE SCALE GENOMIC DNA]</scope>
    <source>
        <strain evidence="25 26">CHN_HEN01</strain>
    </source>
</reference>
<evidence type="ECO:0000256" key="13">
    <source>
        <dbReference type="ARBA" id="ARBA00022839"/>
    </source>
</evidence>
<dbReference type="PROSITE" id="PS00116">
    <property type="entry name" value="DNA_POLYMERASE_B"/>
    <property type="match status" value="1"/>
</dbReference>
<keyword evidence="8" id="KW-0540">Nuclease</keyword>
<dbReference type="InterPro" id="IPR036397">
    <property type="entry name" value="RNaseH_sf"/>
</dbReference>
<dbReference type="VEuPathDB" id="ToxoDB:LOC34624198"/>
<dbReference type="VEuPathDB" id="ToxoDB:cyc_08480"/>
<keyword evidence="5 20" id="KW-0808">Transferase</keyword>
<dbReference type="GO" id="GO:0003887">
    <property type="term" value="F:DNA-directed DNA polymerase activity"/>
    <property type="evidence" value="ECO:0007669"/>
    <property type="project" value="UniProtKB-KW"/>
</dbReference>